<reference evidence="2" key="1">
    <citation type="submission" date="2015-04" db="UniProtKB">
        <authorList>
            <consortium name="EnsemblPlants"/>
        </authorList>
    </citation>
    <scope>IDENTIFICATION</scope>
</reference>
<keyword evidence="3" id="KW-1185">Reference proteome</keyword>
<evidence type="ECO:0000256" key="1">
    <source>
        <dbReference type="SAM" id="MobiDB-lite"/>
    </source>
</evidence>
<dbReference type="HOGENOM" id="CLU_2744313_0_0_1"/>
<dbReference type="Gramene" id="OMERI09G05630.1">
    <property type="protein sequence ID" value="OMERI09G05630.1"/>
    <property type="gene ID" value="OMERI09G05630"/>
</dbReference>
<dbReference type="EnsemblPlants" id="OMERI09G05630.1">
    <property type="protein sequence ID" value="OMERI09G05630.1"/>
    <property type="gene ID" value="OMERI09G05630"/>
</dbReference>
<evidence type="ECO:0000313" key="3">
    <source>
        <dbReference type="Proteomes" id="UP000008021"/>
    </source>
</evidence>
<protein>
    <submittedName>
        <fullName evidence="2">Uncharacterized protein</fullName>
    </submittedName>
</protein>
<sequence>MPYLPRDGLRRDKSTTSSSSVSSIRPGSDDRTRAPRKHHCRAVLCGWPPPPLAAARGGRRERACRRASLAG</sequence>
<dbReference type="AlphaFoldDB" id="A0A0E0ER91"/>
<feature type="region of interest" description="Disordered" evidence="1">
    <location>
        <begin position="1"/>
        <end position="38"/>
    </location>
</feature>
<name>A0A0E0ER91_9ORYZ</name>
<organism evidence="2">
    <name type="scientific">Oryza meridionalis</name>
    <dbReference type="NCBI Taxonomy" id="40149"/>
    <lineage>
        <taxon>Eukaryota</taxon>
        <taxon>Viridiplantae</taxon>
        <taxon>Streptophyta</taxon>
        <taxon>Embryophyta</taxon>
        <taxon>Tracheophyta</taxon>
        <taxon>Spermatophyta</taxon>
        <taxon>Magnoliopsida</taxon>
        <taxon>Liliopsida</taxon>
        <taxon>Poales</taxon>
        <taxon>Poaceae</taxon>
        <taxon>BOP clade</taxon>
        <taxon>Oryzoideae</taxon>
        <taxon>Oryzeae</taxon>
        <taxon>Oryzinae</taxon>
        <taxon>Oryza</taxon>
    </lineage>
</organism>
<reference evidence="2" key="2">
    <citation type="submission" date="2018-05" db="EMBL/GenBank/DDBJ databases">
        <title>OmerRS3 (Oryza meridionalis Reference Sequence Version 3).</title>
        <authorList>
            <person name="Zhang J."/>
            <person name="Kudrna D."/>
            <person name="Lee S."/>
            <person name="Talag J."/>
            <person name="Welchert J."/>
            <person name="Wing R.A."/>
        </authorList>
    </citation>
    <scope>NUCLEOTIDE SEQUENCE [LARGE SCALE GENOMIC DNA]</scope>
    <source>
        <strain evidence="2">cv. OR44</strain>
    </source>
</reference>
<dbReference type="Proteomes" id="UP000008021">
    <property type="component" value="Chromosome 9"/>
</dbReference>
<evidence type="ECO:0000313" key="2">
    <source>
        <dbReference type="EnsemblPlants" id="OMERI09G05630.1"/>
    </source>
</evidence>
<accession>A0A0E0ER91</accession>
<feature type="region of interest" description="Disordered" evidence="1">
    <location>
        <begin position="50"/>
        <end position="71"/>
    </location>
</feature>
<proteinExistence type="predicted"/>